<sequence>MTNRSKFTPEEDQKLIYIVSSSPEVKWSKVAELMKNKTSRQCRERYKNYLANGINQSPWTSEEDQILLKAYSEIGPCWSHMTNLFQGRTCVNIKNHYAKIKGKLEKIDNFDANLEETINPVDNIAKNNNQVTPTGIIANINHSNTNNINNGCNVGPYLFKPSIPQIPINQPIKHVFNVNPIEKSKTNTVCNANEHQVNSNSATPNNYINSNVIYDCKYLTRKQQLFQQLQLQQQQQIKQADVSETQENNGKKGPLYVLPFFGEQNKLNFINLRMKNEPKKCIEQEFESPHPINFYDNDQDILEYSHQITSLSDTPSLMLSANNISTNIDSPMYEPDSFVEHDDLSAIYDFSHDYNDYNTCQDALFIPLG</sequence>
<dbReference type="SMART" id="SM00717">
    <property type="entry name" value="SANT"/>
    <property type="match status" value="2"/>
</dbReference>
<feature type="domain" description="Myb-like" evidence="1">
    <location>
        <begin position="51"/>
        <end position="101"/>
    </location>
</feature>
<dbReference type="InterPro" id="IPR017930">
    <property type="entry name" value="Myb_dom"/>
</dbReference>
<evidence type="ECO:0000313" key="4">
    <source>
        <dbReference type="Proteomes" id="UP001470230"/>
    </source>
</evidence>
<dbReference type="InterPro" id="IPR001005">
    <property type="entry name" value="SANT/Myb"/>
</dbReference>
<feature type="domain" description="HTH myb-type" evidence="2">
    <location>
        <begin position="1"/>
        <end position="54"/>
    </location>
</feature>
<dbReference type="PANTHER" id="PTHR45614">
    <property type="entry name" value="MYB PROTEIN-RELATED"/>
    <property type="match status" value="1"/>
</dbReference>
<dbReference type="Pfam" id="PF13921">
    <property type="entry name" value="Myb_DNA-bind_6"/>
    <property type="match status" value="1"/>
</dbReference>
<organism evidence="3 4">
    <name type="scientific">Tritrichomonas musculus</name>
    <dbReference type="NCBI Taxonomy" id="1915356"/>
    <lineage>
        <taxon>Eukaryota</taxon>
        <taxon>Metamonada</taxon>
        <taxon>Parabasalia</taxon>
        <taxon>Tritrichomonadida</taxon>
        <taxon>Tritrichomonadidae</taxon>
        <taxon>Tritrichomonas</taxon>
    </lineage>
</organism>
<name>A0ABR2H5K7_9EUKA</name>
<dbReference type="Gene3D" id="1.10.10.60">
    <property type="entry name" value="Homeodomain-like"/>
    <property type="match status" value="2"/>
</dbReference>
<evidence type="ECO:0000259" key="2">
    <source>
        <dbReference type="PROSITE" id="PS51294"/>
    </source>
</evidence>
<dbReference type="EMBL" id="JAPFFF010000042">
    <property type="protein sequence ID" value="KAK8841201.1"/>
    <property type="molecule type" value="Genomic_DNA"/>
</dbReference>
<evidence type="ECO:0000313" key="3">
    <source>
        <dbReference type="EMBL" id="KAK8841201.1"/>
    </source>
</evidence>
<evidence type="ECO:0000259" key="1">
    <source>
        <dbReference type="PROSITE" id="PS50090"/>
    </source>
</evidence>
<dbReference type="SUPFAM" id="SSF46689">
    <property type="entry name" value="Homeodomain-like"/>
    <property type="match status" value="1"/>
</dbReference>
<dbReference type="CDD" id="cd00167">
    <property type="entry name" value="SANT"/>
    <property type="match status" value="2"/>
</dbReference>
<feature type="domain" description="HTH myb-type" evidence="2">
    <location>
        <begin position="58"/>
        <end position="105"/>
    </location>
</feature>
<protein>
    <recommendedName>
        <fullName evidence="5">Myb-like DNA-binding domain containing protein</fullName>
    </recommendedName>
</protein>
<reference evidence="3 4" key="1">
    <citation type="submission" date="2024-04" db="EMBL/GenBank/DDBJ databases">
        <title>Tritrichomonas musculus Genome.</title>
        <authorList>
            <person name="Alves-Ferreira E."/>
            <person name="Grigg M."/>
            <person name="Lorenzi H."/>
            <person name="Galac M."/>
        </authorList>
    </citation>
    <scope>NUCLEOTIDE SEQUENCE [LARGE SCALE GENOMIC DNA]</scope>
    <source>
        <strain evidence="3 4">EAF2021</strain>
    </source>
</reference>
<accession>A0ABR2H5K7</accession>
<dbReference type="PROSITE" id="PS51294">
    <property type="entry name" value="HTH_MYB"/>
    <property type="match status" value="2"/>
</dbReference>
<dbReference type="Proteomes" id="UP001470230">
    <property type="component" value="Unassembled WGS sequence"/>
</dbReference>
<evidence type="ECO:0008006" key="5">
    <source>
        <dbReference type="Google" id="ProtNLM"/>
    </source>
</evidence>
<dbReference type="PANTHER" id="PTHR45614:SF253">
    <property type="entry name" value="CHROMOSOME UNDETERMINED SCAFFOLD_38, WHOLE GENOME SHOTGUN SEQUENCE"/>
    <property type="match status" value="1"/>
</dbReference>
<proteinExistence type="predicted"/>
<comment type="caution">
    <text evidence="3">The sequence shown here is derived from an EMBL/GenBank/DDBJ whole genome shotgun (WGS) entry which is preliminary data.</text>
</comment>
<dbReference type="InterPro" id="IPR009057">
    <property type="entry name" value="Homeodomain-like_sf"/>
</dbReference>
<dbReference type="InterPro" id="IPR050560">
    <property type="entry name" value="MYB_TF"/>
</dbReference>
<feature type="domain" description="Myb-like" evidence="1">
    <location>
        <begin position="1"/>
        <end position="50"/>
    </location>
</feature>
<keyword evidence="4" id="KW-1185">Reference proteome</keyword>
<dbReference type="PROSITE" id="PS50090">
    <property type="entry name" value="MYB_LIKE"/>
    <property type="match status" value="2"/>
</dbReference>
<gene>
    <name evidence="3" type="ORF">M9Y10_027401</name>
</gene>